<keyword evidence="1 7" id="KW-1003">Cell membrane</keyword>
<feature type="transmembrane region" description="Helical" evidence="7">
    <location>
        <begin position="33"/>
        <end position="58"/>
    </location>
</feature>
<evidence type="ECO:0000313" key="9">
    <source>
        <dbReference type="Proteomes" id="UP000321328"/>
    </source>
</evidence>
<evidence type="ECO:0000256" key="7">
    <source>
        <dbReference type="HAMAP-Rule" id="MF_02065"/>
    </source>
</evidence>
<organism evidence="8 9">
    <name type="scientific">Pseudonocardia asaccharolytica DSM 44247 = NBRC 16224</name>
    <dbReference type="NCBI Taxonomy" id="1123024"/>
    <lineage>
        <taxon>Bacteria</taxon>
        <taxon>Bacillati</taxon>
        <taxon>Actinomycetota</taxon>
        <taxon>Actinomycetes</taxon>
        <taxon>Pseudonocardiales</taxon>
        <taxon>Pseudonocardiaceae</taxon>
        <taxon>Pseudonocardia</taxon>
    </lineage>
</organism>
<dbReference type="AlphaFoldDB" id="A0A511D7W7"/>
<proteinExistence type="inferred from homology"/>
<dbReference type="RefSeq" id="WP_245585730.1">
    <property type="nucleotide sequence ID" value="NZ_AUII01000027.1"/>
</dbReference>
<reference evidence="8 9" key="1">
    <citation type="submission" date="2019-07" db="EMBL/GenBank/DDBJ databases">
        <title>Whole genome shotgun sequence of Pseudonocardia asaccharolytica NBRC 16224.</title>
        <authorList>
            <person name="Hosoyama A."/>
            <person name="Uohara A."/>
            <person name="Ohji S."/>
            <person name="Ichikawa N."/>
        </authorList>
    </citation>
    <scope>NUCLEOTIDE SEQUENCE [LARGE SCALE GENOMIC DNA]</scope>
    <source>
        <strain evidence="8 9">NBRC 16224</strain>
    </source>
</reference>
<dbReference type="GO" id="GO:0008932">
    <property type="term" value="F:lytic endotransglycosylase activity"/>
    <property type="evidence" value="ECO:0007669"/>
    <property type="project" value="UniProtKB-UniRule"/>
</dbReference>
<keyword evidence="2 7" id="KW-0812">Transmembrane</keyword>
<keyword evidence="5 7" id="KW-0456">Lyase</keyword>
<evidence type="ECO:0000256" key="1">
    <source>
        <dbReference type="ARBA" id="ARBA00022475"/>
    </source>
</evidence>
<evidence type="ECO:0000256" key="5">
    <source>
        <dbReference type="ARBA" id="ARBA00023239"/>
    </source>
</evidence>
<evidence type="ECO:0000256" key="2">
    <source>
        <dbReference type="ARBA" id="ARBA00022692"/>
    </source>
</evidence>
<dbReference type="EMBL" id="BJVI01000030">
    <property type="protein sequence ID" value="GEL19028.1"/>
    <property type="molecule type" value="Genomic_DNA"/>
</dbReference>
<name>A0A511D7W7_9PSEU</name>
<comment type="similarity">
    <text evidence="7">Belongs to the transglycosylase MltG family.</text>
</comment>
<dbReference type="NCBIfam" id="TIGR00247">
    <property type="entry name" value="endolytic transglycosylase MltG"/>
    <property type="match status" value="1"/>
</dbReference>
<feature type="site" description="Important for catalytic activity" evidence="7">
    <location>
        <position position="280"/>
    </location>
</feature>
<evidence type="ECO:0000256" key="6">
    <source>
        <dbReference type="ARBA" id="ARBA00023316"/>
    </source>
</evidence>
<sequence length="397" mass="42170">MSERVTTVPTRLAQLAARRAEMRARARRRRRRAGIVALALLVLFGIGAGGGAILLGWFNEDYEGTGEGHVVVRVLDGDSTTRIGEMLADRGVVANAKAFTSAAARNGRIRSVQPGYYQMHRKMSGAAAVSMLLDPASRVGHLDIRGGVQLDDTRAPNGAVTPGVLSLIAQASCAVFDGQRRCVGVEDLRQVMAETDPAELGVPDWAVQDVRRADPARRLEGLFMPGVYDIAPGTPAVEVLRGVLAVSVARLESTGIADDARAMGFDPYQVLVVASLVEKEAITPDMPKVARVVYNRLDAGQRLELDSTVNYPLDVQALRTTAAARAQVGPYNTYAVTGLPPTPIAAAGKTAVAAALAPQPGPWTFFVRCEQAGTSCFSTSLGEHEENVRQAIANGAF</sequence>
<dbReference type="Pfam" id="PF02618">
    <property type="entry name" value="YceG"/>
    <property type="match status" value="1"/>
</dbReference>
<gene>
    <name evidence="7" type="primary">mltG</name>
    <name evidence="8" type="ORF">PA7_28650</name>
</gene>
<evidence type="ECO:0000313" key="8">
    <source>
        <dbReference type="EMBL" id="GEL19028.1"/>
    </source>
</evidence>
<dbReference type="InterPro" id="IPR003770">
    <property type="entry name" value="MLTG-like"/>
</dbReference>
<comment type="subcellular location">
    <subcellularLocation>
        <location evidence="7">Cell membrane</location>
        <topology evidence="7">Single-pass membrane protein</topology>
    </subcellularLocation>
</comment>
<dbReference type="PANTHER" id="PTHR30518:SF2">
    <property type="entry name" value="ENDOLYTIC MUREIN TRANSGLYCOSYLASE"/>
    <property type="match status" value="1"/>
</dbReference>
<keyword evidence="3 7" id="KW-1133">Transmembrane helix</keyword>
<dbReference type="GO" id="GO:0009252">
    <property type="term" value="P:peptidoglycan biosynthetic process"/>
    <property type="evidence" value="ECO:0007669"/>
    <property type="project" value="UniProtKB-UniRule"/>
</dbReference>
<dbReference type="EC" id="4.2.2.29" evidence="7"/>
<comment type="catalytic activity">
    <reaction evidence="7">
        <text>a peptidoglycan chain = a peptidoglycan chain with N-acetyl-1,6-anhydromuramyl-[peptide] at the reducing end + a peptidoglycan chain with N-acetylglucosamine at the non-reducing end.</text>
        <dbReference type="EC" id="4.2.2.29"/>
    </reaction>
</comment>
<evidence type="ECO:0000256" key="3">
    <source>
        <dbReference type="ARBA" id="ARBA00022989"/>
    </source>
</evidence>
<comment type="function">
    <text evidence="7">Functions as a peptidoglycan terminase that cleaves nascent peptidoglycan strands endolytically to terminate their elongation.</text>
</comment>
<dbReference type="HAMAP" id="MF_02065">
    <property type="entry name" value="MltG"/>
    <property type="match status" value="1"/>
</dbReference>
<dbReference type="Gene3D" id="3.30.1490.480">
    <property type="entry name" value="Endolytic murein transglycosylase"/>
    <property type="match status" value="1"/>
</dbReference>
<accession>A0A511D7W7</accession>
<dbReference type="Proteomes" id="UP000321328">
    <property type="component" value="Unassembled WGS sequence"/>
</dbReference>
<comment type="caution">
    <text evidence="8">The sequence shown here is derived from an EMBL/GenBank/DDBJ whole genome shotgun (WGS) entry which is preliminary data.</text>
</comment>
<dbReference type="STRING" id="1123024.GCA_000423625_04203"/>
<keyword evidence="6 7" id="KW-0961">Cell wall biogenesis/degradation</keyword>
<keyword evidence="4 7" id="KW-0472">Membrane</keyword>
<dbReference type="PANTHER" id="PTHR30518">
    <property type="entry name" value="ENDOLYTIC MUREIN TRANSGLYCOSYLASE"/>
    <property type="match status" value="1"/>
</dbReference>
<keyword evidence="9" id="KW-1185">Reference proteome</keyword>
<dbReference type="GO" id="GO:0005886">
    <property type="term" value="C:plasma membrane"/>
    <property type="evidence" value="ECO:0007669"/>
    <property type="project" value="UniProtKB-SubCell"/>
</dbReference>
<protein>
    <recommendedName>
        <fullName evidence="7">Endolytic murein transglycosylase</fullName>
        <ecNumber evidence="7">4.2.2.29</ecNumber>
    </recommendedName>
    <alternativeName>
        <fullName evidence="7">Peptidoglycan lytic transglycosylase</fullName>
    </alternativeName>
    <alternativeName>
        <fullName evidence="7">Peptidoglycan polymerization terminase</fullName>
    </alternativeName>
</protein>
<dbReference type="GO" id="GO:0071555">
    <property type="term" value="P:cell wall organization"/>
    <property type="evidence" value="ECO:0007669"/>
    <property type="project" value="UniProtKB-KW"/>
</dbReference>
<evidence type="ECO:0000256" key="4">
    <source>
        <dbReference type="ARBA" id="ARBA00023136"/>
    </source>
</evidence>